<name>A0A183ITV2_9BILA</name>
<dbReference type="WBParaSite" id="SBAD_0000731501-mRNA-1">
    <property type="protein sequence ID" value="SBAD_0000731501-mRNA-1"/>
    <property type="gene ID" value="SBAD_0000731501"/>
</dbReference>
<evidence type="ECO:0000259" key="3">
    <source>
        <dbReference type="PROSITE" id="PS50004"/>
    </source>
</evidence>
<evidence type="ECO:0000313" key="5">
    <source>
        <dbReference type="Proteomes" id="UP000270296"/>
    </source>
</evidence>
<dbReference type="InterPro" id="IPR052095">
    <property type="entry name" value="UNC-13_domain"/>
</dbReference>
<dbReference type="PANTHER" id="PTHR45999">
    <property type="entry name" value="UNC-13-4A, ISOFORM B"/>
    <property type="match status" value="1"/>
</dbReference>
<evidence type="ECO:0000256" key="2">
    <source>
        <dbReference type="ARBA" id="ARBA00022483"/>
    </source>
</evidence>
<proteinExistence type="inferred from homology"/>
<organism evidence="6">
    <name type="scientific">Soboliphyme baturini</name>
    <dbReference type="NCBI Taxonomy" id="241478"/>
    <lineage>
        <taxon>Eukaryota</taxon>
        <taxon>Metazoa</taxon>
        <taxon>Ecdysozoa</taxon>
        <taxon>Nematoda</taxon>
        <taxon>Enoplea</taxon>
        <taxon>Dorylaimia</taxon>
        <taxon>Dioctophymatida</taxon>
        <taxon>Dioctophymatoidea</taxon>
        <taxon>Soboliphymatidae</taxon>
        <taxon>Soboliphyme</taxon>
    </lineage>
</organism>
<dbReference type="PANTHER" id="PTHR45999:SF4">
    <property type="entry name" value="UNC-13-4A, ISOFORM B"/>
    <property type="match status" value="1"/>
</dbReference>
<reference evidence="6" key="1">
    <citation type="submission" date="2016-06" db="UniProtKB">
        <authorList>
            <consortium name="WormBaseParasite"/>
        </authorList>
    </citation>
    <scope>IDENTIFICATION</scope>
</reference>
<dbReference type="PROSITE" id="PS50004">
    <property type="entry name" value="C2"/>
    <property type="match status" value="1"/>
</dbReference>
<gene>
    <name evidence="4" type="ORF">SBAD_LOCUS7049</name>
</gene>
<sequence length="305" mass="33988">MLSINGFSAIESEVAALLDECLSLVRRIASEDQRSKPAKDIAENDWKEEASKSGRGQHKFVQLSDLEKEKLYIATLYAIKHKVEVVNIDPISSADLFDFVQDAFEVTVEDHWKYMADVREEKPPAVIINVVVVEAKDLKAKDVNGTSDPYCVLSVASGTVSASSRRVSTADDDSPELPCSKELEKRLSGQFVEKVTLDSRDMKCVSEVKATSVKRCTLNPVWNEKFQMVVDDVNTNTLRIDIWDLDDSEANVIDALKKLNEVNSLKGLSRYFKQVAQSAMTNASRSVDDYLGCVRIPIKVDCVSD</sequence>
<dbReference type="Pfam" id="PF00168">
    <property type="entry name" value="C2"/>
    <property type="match status" value="2"/>
</dbReference>
<keyword evidence="5" id="KW-1185">Reference proteome</keyword>
<dbReference type="OrthoDB" id="7976202at2759"/>
<dbReference type="SUPFAM" id="SSF49562">
    <property type="entry name" value="C2 domain (Calcium/lipid-binding domain, CaLB)"/>
    <property type="match status" value="1"/>
</dbReference>
<dbReference type="GO" id="GO:0099503">
    <property type="term" value="C:secretory vesicle"/>
    <property type="evidence" value="ECO:0007669"/>
    <property type="project" value="TreeGrafter"/>
</dbReference>
<dbReference type="EMBL" id="UZAM01010277">
    <property type="protein sequence ID" value="VDP11676.1"/>
    <property type="molecule type" value="Genomic_DNA"/>
</dbReference>
<dbReference type="Proteomes" id="UP000270296">
    <property type="component" value="Unassembled WGS sequence"/>
</dbReference>
<reference evidence="4 5" key="2">
    <citation type="submission" date="2018-11" db="EMBL/GenBank/DDBJ databases">
        <authorList>
            <consortium name="Pathogen Informatics"/>
        </authorList>
    </citation>
    <scope>NUCLEOTIDE SEQUENCE [LARGE SCALE GENOMIC DNA]</scope>
</reference>
<dbReference type="Gene3D" id="2.60.40.150">
    <property type="entry name" value="C2 domain"/>
    <property type="match status" value="1"/>
</dbReference>
<accession>A0A183ITV2</accession>
<keyword evidence="2" id="KW-0268">Exocytosis</keyword>
<dbReference type="SMART" id="SM00239">
    <property type="entry name" value="C2"/>
    <property type="match status" value="1"/>
</dbReference>
<evidence type="ECO:0000313" key="6">
    <source>
        <dbReference type="WBParaSite" id="SBAD_0000731501-mRNA-1"/>
    </source>
</evidence>
<dbReference type="InterPro" id="IPR000008">
    <property type="entry name" value="C2_dom"/>
</dbReference>
<comment type="similarity">
    <text evidence="1">Belongs to the unc-13 family.</text>
</comment>
<protein>
    <submittedName>
        <fullName evidence="6">C2 domain-containing protein</fullName>
    </submittedName>
</protein>
<evidence type="ECO:0000256" key="1">
    <source>
        <dbReference type="ARBA" id="ARBA00005823"/>
    </source>
</evidence>
<dbReference type="InterPro" id="IPR035892">
    <property type="entry name" value="C2_domain_sf"/>
</dbReference>
<feature type="domain" description="C2" evidence="3">
    <location>
        <begin position="109"/>
        <end position="279"/>
    </location>
</feature>
<evidence type="ECO:0000313" key="4">
    <source>
        <dbReference type="EMBL" id="VDP11676.1"/>
    </source>
</evidence>
<dbReference type="AlphaFoldDB" id="A0A183ITV2"/>
<dbReference type="GO" id="GO:0006887">
    <property type="term" value="P:exocytosis"/>
    <property type="evidence" value="ECO:0007669"/>
    <property type="project" value="UniProtKB-KW"/>
</dbReference>